<name>A0A644ZG37_9ZZZZ</name>
<evidence type="ECO:0008006" key="2">
    <source>
        <dbReference type="Google" id="ProtNLM"/>
    </source>
</evidence>
<organism evidence="1">
    <name type="scientific">bioreactor metagenome</name>
    <dbReference type="NCBI Taxonomy" id="1076179"/>
    <lineage>
        <taxon>unclassified sequences</taxon>
        <taxon>metagenomes</taxon>
        <taxon>ecological metagenomes</taxon>
    </lineage>
</organism>
<protein>
    <recommendedName>
        <fullName evidence="2">DUF4412 domain-containing protein</fullName>
    </recommendedName>
</protein>
<evidence type="ECO:0000313" key="1">
    <source>
        <dbReference type="EMBL" id="MPM39278.1"/>
    </source>
</evidence>
<comment type="caution">
    <text evidence="1">The sequence shown here is derived from an EMBL/GenBank/DDBJ whole genome shotgun (WGS) entry which is preliminary data.</text>
</comment>
<gene>
    <name evidence="1" type="ORF">SDC9_85911</name>
</gene>
<accession>A0A644ZG37</accession>
<sequence length="213" mass="23861">MKSIQFIRLVVAIAVVTLFSCQGKNAGNSPDNENKNAVVKTNSKGKYAIKSGIIEYNGTVMGMQQTQTQIFDDYGNKEVTLTQMEMMGVKTDQHTLTKDGFTYTFDMKEKTGTKTPVSPVTNIDFRNLTEDMKNAMKLEELGKETFLGKSCVKYSLDYDRYQMKGSFLVWNGIPLKTNIDMSGIEVNLEATKIEENPTIPAGTFDVPDDIKFQ</sequence>
<proteinExistence type="predicted"/>
<reference evidence="1" key="1">
    <citation type="submission" date="2019-08" db="EMBL/GenBank/DDBJ databases">
        <authorList>
            <person name="Kucharzyk K."/>
            <person name="Murdoch R.W."/>
            <person name="Higgins S."/>
            <person name="Loffler F."/>
        </authorList>
    </citation>
    <scope>NUCLEOTIDE SEQUENCE</scope>
</reference>
<dbReference type="PROSITE" id="PS51257">
    <property type="entry name" value="PROKAR_LIPOPROTEIN"/>
    <property type="match status" value="1"/>
</dbReference>
<dbReference type="AlphaFoldDB" id="A0A644ZG37"/>
<dbReference type="EMBL" id="VSSQ01008586">
    <property type="protein sequence ID" value="MPM39278.1"/>
    <property type="molecule type" value="Genomic_DNA"/>
</dbReference>